<feature type="transmembrane region" description="Helical" evidence="1">
    <location>
        <begin position="73"/>
        <end position="98"/>
    </location>
</feature>
<evidence type="ECO:0000313" key="2">
    <source>
        <dbReference type="EMBL" id="KAF2152716.1"/>
    </source>
</evidence>
<accession>A0A9P4J015</accession>
<keyword evidence="3" id="KW-1185">Reference proteome</keyword>
<evidence type="ECO:0000313" key="3">
    <source>
        <dbReference type="Proteomes" id="UP000799439"/>
    </source>
</evidence>
<feature type="transmembrane region" description="Helical" evidence="1">
    <location>
        <begin position="24"/>
        <end position="42"/>
    </location>
</feature>
<proteinExistence type="predicted"/>
<evidence type="ECO:0000256" key="1">
    <source>
        <dbReference type="SAM" id="Phobius"/>
    </source>
</evidence>
<sequence length="415" mass="45955">MGNPDTDVGDEPVQQTQQSRPTSWLRFLIVGYPVCGFMLLYLNQPKYYFDLTQQEHGYNITVLEPGSCADYQLITFLVKMGLVLMSAVILVVAGRLLALLTSLSSTDPRWIVRAGSYSIRGLIACAVLILAIPIPWFLNASVAHVGYDQDTFTALVSRNLRVYPDADKALAGGILDNEKLQDGCDGTIAGQLWCNTPDTHENHEARWATNVRGFERVYAEIESARNIDAANACRKDRNWIWSTNVLKCKEVLEHRPAELEYGNVIIVTNLTQMPTLLSVGLRRPEVEQLPLDWPSEIQFFTNASLGRPPPVLGQNLGLISHLENLQMNWYPKPFYPRHSQLPGSATCGLWISLAGCSYTRSVPLFFSLGSFLQPGCGSAGEPTKRIPNLPSPLKSTDGGVCIKLCHGRQGKVCSF</sequence>
<name>A0A9P4J015_9PEZI</name>
<organism evidence="2 3">
    <name type="scientific">Myriangium duriaei CBS 260.36</name>
    <dbReference type="NCBI Taxonomy" id="1168546"/>
    <lineage>
        <taxon>Eukaryota</taxon>
        <taxon>Fungi</taxon>
        <taxon>Dikarya</taxon>
        <taxon>Ascomycota</taxon>
        <taxon>Pezizomycotina</taxon>
        <taxon>Dothideomycetes</taxon>
        <taxon>Dothideomycetidae</taxon>
        <taxon>Myriangiales</taxon>
        <taxon>Myriangiaceae</taxon>
        <taxon>Myriangium</taxon>
    </lineage>
</organism>
<keyword evidence="1" id="KW-1133">Transmembrane helix</keyword>
<evidence type="ECO:0008006" key="4">
    <source>
        <dbReference type="Google" id="ProtNLM"/>
    </source>
</evidence>
<comment type="caution">
    <text evidence="2">The sequence shown here is derived from an EMBL/GenBank/DDBJ whole genome shotgun (WGS) entry which is preliminary data.</text>
</comment>
<keyword evidence="1" id="KW-0812">Transmembrane</keyword>
<keyword evidence="1" id="KW-0472">Membrane</keyword>
<protein>
    <recommendedName>
        <fullName evidence="4">Transmembrane protein</fullName>
    </recommendedName>
</protein>
<dbReference type="AlphaFoldDB" id="A0A9P4J015"/>
<gene>
    <name evidence="2" type="ORF">K461DRAFT_151937</name>
</gene>
<reference evidence="2" key="1">
    <citation type="journal article" date="2020" name="Stud. Mycol.">
        <title>101 Dothideomycetes genomes: a test case for predicting lifestyles and emergence of pathogens.</title>
        <authorList>
            <person name="Haridas S."/>
            <person name="Albert R."/>
            <person name="Binder M."/>
            <person name="Bloem J."/>
            <person name="Labutti K."/>
            <person name="Salamov A."/>
            <person name="Andreopoulos B."/>
            <person name="Baker S."/>
            <person name="Barry K."/>
            <person name="Bills G."/>
            <person name="Bluhm B."/>
            <person name="Cannon C."/>
            <person name="Castanera R."/>
            <person name="Culley D."/>
            <person name="Daum C."/>
            <person name="Ezra D."/>
            <person name="Gonzalez J."/>
            <person name="Henrissat B."/>
            <person name="Kuo A."/>
            <person name="Liang C."/>
            <person name="Lipzen A."/>
            <person name="Lutzoni F."/>
            <person name="Magnuson J."/>
            <person name="Mondo S."/>
            <person name="Nolan M."/>
            <person name="Ohm R."/>
            <person name="Pangilinan J."/>
            <person name="Park H.-J."/>
            <person name="Ramirez L."/>
            <person name="Alfaro M."/>
            <person name="Sun H."/>
            <person name="Tritt A."/>
            <person name="Yoshinaga Y."/>
            <person name="Zwiers L.-H."/>
            <person name="Turgeon B."/>
            <person name="Goodwin S."/>
            <person name="Spatafora J."/>
            <person name="Crous P."/>
            <person name="Grigoriev I."/>
        </authorList>
    </citation>
    <scope>NUCLEOTIDE SEQUENCE</scope>
    <source>
        <strain evidence="2">CBS 260.36</strain>
    </source>
</reference>
<feature type="transmembrane region" description="Helical" evidence="1">
    <location>
        <begin position="119"/>
        <end position="138"/>
    </location>
</feature>
<dbReference type="Proteomes" id="UP000799439">
    <property type="component" value="Unassembled WGS sequence"/>
</dbReference>
<dbReference type="EMBL" id="ML996086">
    <property type="protein sequence ID" value="KAF2152716.1"/>
    <property type="molecule type" value="Genomic_DNA"/>
</dbReference>